<dbReference type="PIRSF" id="PIRSF016838">
    <property type="entry name" value="PafC"/>
    <property type="match status" value="1"/>
</dbReference>
<dbReference type="InterPro" id="IPR051534">
    <property type="entry name" value="CBASS_pafABC_assoc_protein"/>
</dbReference>
<dbReference type="InterPro" id="IPR057727">
    <property type="entry name" value="WCX_dom"/>
</dbReference>
<dbReference type="Pfam" id="PF13280">
    <property type="entry name" value="WYL"/>
    <property type="match status" value="1"/>
</dbReference>
<accession>A0ABU2XE01</accession>
<keyword evidence="5" id="KW-1185">Reference proteome</keyword>
<name>A0ABU2XE01_9ACTN</name>
<dbReference type="InterPro" id="IPR013196">
    <property type="entry name" value="HTH_11"/>
</dbReference>
<dbReference type="PANTHER" id="PTHR34580">
    <property type="match status" value="1"/>
</dbReference>
<proteinExistence type="predicted"/>
<feature type="domain" description="HTH deoR-type" evidence="3">
    <location>
        <begin position="2"/>
        <end position="61"/>
    </location>
</feature>
<dbReference type="InterPro" id="IPR036390">
    <property type="entry name" value="WH_DNA-bd_sf"/>
</dbReference>
<dbReference type="PROSITE" id="PS51000">
    <property type="entry name" value="HTH_DEOR_2"/>
    <property type="match status" value="1"/>
</dbReference>
<gene>
    <name evidence="4" type="ORF">RND15_13100</name>
</gene>
<keyword evidence="2" id="KW-0804">Transcription</keyword>
<sequence length="336" mass="36743">MRSERLLALLLLLQTHGQTSARELAERLEVSVRTVMRDIEALSAAGVPVYTERGPHGGIALVPGYRTDVSGLTADETRALFVLLSDSAHADLGLGQAMGSALRKIMAVLPEVHRPEADLASRRVLIEPDRWHTGATPAPVPGLACLQDAVFGDQRLRVRYRHGRDGSERSYTLDAYGLVNKAGVWYLVADHQTRPKLFRADRVVTARVLSEQARLRPGVELQHVWQDLRREVENVERPVKVTVRVAPDTLARFLRVHHTELAAPAGTHSRPDTEATELTLQFRSLGHATTLLSFGPKVEVVDPPELQDALRATAQATAALYPPTAPATLAPPPDGS</sequence>
<dbReference type="InterPro" id="IPR001034">
    <property type="entry name" value="DeoR_HTH"/>
</dbReference>
<dbReference type="Pfam" id="PF08279">
    <property type="entry name" value="HTH_11"/>
    <property type="match status" value="1"/>
</dbReference>
<dbReference type="InterPro" id="IPR036388">
    <property type="entry name" value="WH-like_DNA-bd_sf"/>
</dbReference>
<dbReference type="PANTHER" id="PTHR34580:SF1">
    <property type="entry name" value="PROTEIN PAFC"/>
    <property type="match status" value="1"/>
</dbReference>
<evidence type="ECO:0000259" key="3">
    <source>
        <dbReference type="PROSITE" id="PS51000"/>
    </source>
</evidence>
<evidence type="ECO:0000256" key="2">
    <source>
        <dbReference type="ARBA" id="ARBA00023163"/>
    </source>
</evidence>
<dbReference type="SMART" id="SM00420">
    <property type="entry name" value="HTH_DEOR"/>
    <property type="match status" value="1"/>
</dbReference>
<dbReference type="InterPro" id="IPR026881">
    <property type="entry name" value="WYL_dom"/>
</dbReference>
<dbReference type="EMBL" id="JAVRFD010000005">
    <property type="protein sequence ID" value="MDT0543647.1"/>
    <property type="molecule type" value="Genomic_DNA"/>
</dbReference>
<protein>
    <submittedName>
        <fullName evidence="4">YafY family protein</fullName>
    </submittedName>
</protein>
<dbReference type="PROSITE" id="PS52050">
    <property type="entry name" value="WYL"/>
    <property type="match status" value="1"/>
</dbReference>
<comment type="caution">
    <text evidence="4">The sequence shown here is derived from an EMBL/GenBank/DDBJ whole genome shotgun (WGS) entry which is preliminary data.</text>
</comment>
<dbReference type="Gene3D" id="1.10.10.10">
    <property type="entry name" value="Winged helix-like DNA-binding domain superfamily/Winged helix DNA-binding domain"/>
    <property type="match status" value="1"/>
</dbReference>
<dbReference type="Proteomes" id="UP001180754">
    <property type="component" value="Unassembled WGS sequence"/>
</dbReference>
<evidence type="ECO:0000256" key="1">
    <source>
        <dbReference type="ARBA" id="ARBA00023015"/>
    </source>
</evidence>
<organism evidence="4 5">
    <name type="scientific">Streptomyces lonegramiae</name>
    <dbReference type="NCBI Taxonomy" id="3075524"/>
    <lineage>
        <taxon>Bacteria</taxon>
        <taxon>Bacillati</taxon>
        <taxon>Actinomycetota</taxon>
        <taxon>Actinomycetes</taxon>
        <taxon>Kitasatosporales</taxon>
        <taxon>Streptomycetaceae</taxon>
        <taxon>Streptomyces</taxon>
    </lineage>
</organism>
<dbReference type="Pfam" id="PF25583">
    <property type="entry name" value="WCX"/>
    <property type="match status" value="1"/>
</dbReference>
<keyword evidence="1" id="KW-0805">Transcription regulation</keyword>
<evidence type="ECO:0000313" key="5">
    <source>
        <dbReference type="Proteomes" id="UP001180754"/>
    </source>
</evidence>
<evidence type="ECO:0000313" key="4">
    <source>
        <dbReference type="EMBL" id="MDT0543647.1"/>
    </source>
</evidence>
<reference evidence="4" key="1">
    <citation type="submission" date="2024-05" db="EMBL/GenBank/DDBJ databases">
        <title>30 novel species of actinomycetes from the DSMZ collection.</title>
        <authorList>
            <person name="Nouioui I."/>
        </authorList>
    </citation>
    <scope>NUCLEOTIDE SEQUENCE</scope>
    <source>
        <strain evidence="4">DSM 41529</strain>
    </source>
</reference>
<dbReference type="InterPro" id="IPR028349">
    <property type="entry name" value="PafC-like"/>
</dbReference>
<dbReference type="SUPFAM" id="SSF46785">
    <property type="entry name" value="Winged helix' DNA-binding domain"/>
    <property type="match status" value="1"/>
</dbReference>
<dbReference type="RefSeq" id="WP_311724056.1">
    <property type="nucleotide sequence ID" value="NZ_JAVRFD010000005.1"/>
</dbReference>